<reference evidence="9 10" key="1">
    <citation type="submission" date="2019-03" db="EMBL/GenBank/DDBJ databases">
        <title>Genomic analyses of the natural microbiome of Caenorhabditis elegans.</title>
        <authorList>
            <person name="Samuel B."/>
        </authorList>
    </citation>
    <scope>NUCLEOTIDE SEQUENCE [LARGE SCALE GENOMIC DNA]</scope>
    <source>
        <strain evidence="9 10">JUb89</strain>
    </source>
</reference>
<comment type="pathway">
    <text evidence="5">Amino-acid degradation; L-arginine degradation via AST pathway; L-glutamate and succinate from L-arginine: step 5/5.</text>
</comment>
<evidence type="ECO:0000313" key="9">
    <source>
        <dbReference type="EMBL" id="TCM68091.1"/>
    </source>
</evidence>
<dbReference type="NCBIfam" id="NF003706">
    <property type="entry name" value="PRK05324.1"/>
    <property type="match status" value="1"/>
</dbReference>
<evidence type="ECO:0000259" key="8">
    <source>
        <dbReference type="Pfam" id="PF24827"/>
    </source>
</evidence>
<dbReference type="InterPro" id="IPR050178">
    <property type="entry name" value="AspA/AstE_fam"/>
</dbReference>
<comment type="caution">
    <text evidence="9">The sequence shown here is derived from an EMBL/GenBank/DDBJ whole genome shotgun (WGS) entry which is preliminary data.</text>
</comment>
<dbReference type="EMBL" id="SLVJ01000006">
    <property type="protein sequence ID" value="TCM68091.1"/>
    <property type="molecule type" value="Genomic_DNA"/>
</dbReference>
<dbReference type="SUPFAM" id="SSF53187">
    <property type="entry name" value="Zn-dependent exopeptidases"/>
    <property type="match status" value="1"/>
</dbReference>
<dbReference type="Proteomes" id="UP000294963">
    <property type="component" value="Unassembled WGS sequence"/>
</dbReference>
<keyword evidence="4 5" id="KW-0862">Zinc</keyword>
<keyword evidence="2 5" id="KW-0479">Metal-binding</keyword>
<feature type="binding site" evidence="5">
    <location>
        <position position="53"/>
    </location>
    <ligand>
        <name>Zn(2+)</name>
        <dbReference type="ChEBI" id="CHEBI:29105"/>
    </ligand>
</feature>
<dbReference type="EC" id="3.5.1.96" evidence="5 6"/>
<accession>A0A4R1XY31</accession>
<dbReference type="GO" id="GO:0016788">
    <property type="term" value="F:hydrolase activity, acting on ester bonds"/>
    <property type="evidence" value="ECO:0007669"/>
    <property type="project" value="UniProtKB-UniRule"/>
</dbReference>
<evidence type="ECO:0000256" key="2">
    <source>
        <dbReference type="ARBA" id="ARBA00022723"/>
    </source>
</evidence>
<comment type="cofactor">
    <cofactor evidence="5">
        <name>Zn(2+)</name>
        <dbReference type="ChEBI" id="CHEBI:29105"/>
    </cofactor>
    <text evidence="5">Binds 1 zinc ion per subunit.</text>
</comment>
<dbReference type="CDD" id="cd03855">
    <property type="entry name" value="M14_ASTE"/>
    <property type="match status" value="1"/>
</dbReference>
<keyword evidence="10" id="KW-1185">Reference proteome</keyword>
<feature type="domain" description="Succinylglutamate desuccinylase/Aspartoacylase catalytic" evidence="8">
    <location>
        <begin position="44"/>
        <end position="233"/>
    </location>
</feature>
<dbReference type="InterPro" id="IPR055438">
    <property type="entry name" value="AstE_AspA_cat"/>
</dbReference>
<organism evidence="9 10">
    <name type="scientific">Acinetobacter calcoaceticus</name>
    <dbReference type="NCBI Taxonomy" id="471"/>
    <lineage>
        <taxon>Bacteria</taxon>
        <taxon>Pseudomonadati</taxon>
        <taxon>Pseudomonadota</taxon>
        <taxon>Gammaproteobacteria</taxon>
        <taxon>Moraxellales</taxon>
        <taxon>Moraxellaceae</taxon>
        <taxon>Acinetobacter</taxon>
        <taxon>Acinetobacter calcoaceticus/baumannii complex</taxon>
    </lineage>
</organism>
<proteinExistence type="inferred from homology"/>
<gene>
    <name evidence="5" type="primary">astE</name>
    <name evidence="9" type="ORF">EC844_10673</name>
</gene>
<comment type="similarity">
    <text evidence="5">Belongs to the AspA/AstE family. Succinylglutamate desuccinylase subfamily.</text>
</comment>
<evidence type="ECO:0000256" key="1">
    <source>
        <dbReference type="ARBA" id="ARBA00022503"/>
    </source>
</evidence>
<feature type="domain" description="AstE/AspA barrel-sandwich hybrid" evidence="7">
    <location>
        <begin position="363"/>
        <end position="396"/>
    </location>
</feature>
<dbReference type="NCBIfam" id="TIGR03242">
    <property type="entry name" value="arg_catab_astE"/>
    <property type="match status" value="1"/>
</dbReference>
<dbReference type="GO" id="GO:0019544">
    <property type="term" value="P:L-arginine catabolic process to L-glutamate"/>
    <property type="evidence" value="ECO:0007669"/>
    <property type="project" value="UniProtKB-UniRule"/>
</dbReference>
<comment type="function">
    <text evidence="5">Transforms N(2)-succinylglutamate into succinate and glutamate.</text>
</comment>
<evidence type="ECO:0000256" key="6">
    <source>
        <dbReference type="NCBIfam" id="TIGR03242"/>
    </source>
</evidence>
<dbReference type="PANTHER" id="PTHR15162">
    <property type="entry name" value="ASPARTOACYLASE"/>
    <property type="match status" value="1"/>
</dbReference>
<dbReference type="GO" id="GO:0008270">
    <property type="term" value="F:zinc ion binding"/>
    <property type="evidence" value="ECO:0007669"/>
    <property type="project" value="UniProtKB-UniRule"/>
</dbReference>
<dbReference type="PANTHER" id="PTHR15162:SF7">
    <property type="entry name" value="SUCCINYLGLUTAMATE DESUCCINYLASE"/>
    <property type="match status" value="1"/>
</dbReference>
<dbReference type="Gene3D" id="2.40.50.630">
    <property type="match status" value="1"/>
</dbReference>
<dbReference type="OrthoDB" id="5290473at2"/>
<protein>
    <recommendedName>
        <fullName evidence="5 6">Succinylglutamate desuccinylase</fullName>
        <ecNumber evidence="5 6">3.5.1.96</ecNumber>
    </recommendedName>
</protein>
<dbReference type="InterPro" id="IPR007036">
    <property type="entry name" value="Aste_AspA_hybrid_dom"/>
</dbReference>
<feature type="binding site" evidence="5">
    <location>
        <position position="56"/>
    </location>
    <ligand>
        <name>Zn(2+)</name>
        <dbReference type="ChEBI" id="CHEBI:29105"/>
    </ligand>
</feature>
<name>A0A4R1XY31_ACICA</name>
<dbReference type="Pfam" id="PF24827">
    <property type="entry name" value="AstE_AspA_cat"/>
    <property type="match status" value="1"/>
</dbReference>
<evidence type="ECO:0000256" key="5">
    <source>
        <dbReference type="HAMAP-Rule" id="MF_00767"/>
    </source>
</evidence>
<dbReference type="GO" id="GO:0009017">
    <property type="term" value="F:succinylglutamate desuccinylase activity"/>
    <property type="evidence" value="ECO:0007669"/>
    <property type="project" value="UniProtKB-UniRule"/>
</dbReference>
<evidence type="ECO:0000259" key="7">
    <source>
        <dbReference type="Pfam" id="PF04952"/>
    </source>
</evidence>
<dbReference type="HAMAP" id="MF_00767">
    <property type="entry name" value="Arg_catab_AstE"/>
    <property type="match status" value="1"/>
</dbReference>
<dbReference type="InterPro" id="IPR016681">
    <property type="entry name" value="SuccinylGlu_desuccinylase"/>
</dbReference>
<dbReference type="AlphaFoldDB" id="A0A4R1XY31"/>
<sequence>MFDFLGLLLQQQQPQSQFGETKDLNWQWLDNGILELTPRHAYEKDIVLSAGIHGNETAPIELLAQLCLDLLSGKLRLGVRLLCILGNPAAIRSGQRYIENDLNRMFCGAYLKLGDAEEPRRAQTLEQQVTRFFERHPIQSKRYHFDLHTAIRASLLPTFALFPYQTHAYDQYVLQCLEAADLDAIVYHNAVGRTFTHFSSSNHLAASVTLELGQARPFGQNDLHQFAAIDRVIRAVVSEQRLPSRQKPRLRQFKVIDSIIKTAEDFQLNLTDDAANFSVFHQNDIIATQSKAKTFKAEQLKSELSKPDQESQIVVNEGCYAHQSASASDEQIQVAASNTIQPLTTLDCREQPAYGNLALQPEPENYDYVVSQPQVFILFPNPKVKQGLRAALVLEEI</sequence>
<feature type="binding site" evidence="5">
    <location>
        <position position="148"/>
    </location>
    <ligand>
        <name>Zn(2+)</name>
        <dbReference type="ChEBI" id="CHEBI:29105"/>
    </ligand>
</feature>
<feature type="domain" description="AstE/AspA barrel-sandwich hybrid" evidence="7">
    <location>
        <begin position="250"/>
        <end position="299"/>
    </location>
</feature>
<feature type="active site" evidence="5">
    <location>
        <position position="211"/>
    </location>
</feature>
<dbReference type="UniPathway" id="UPA00185">
    <property type="reaction ID" value="UER00283"/>
</dbReference>
<dbReference type="Pfam" id="PF04952">
    <property type="entry name" value="AstE_AspA_hybrid"/>
    <property type="match status" value="2"/>
</dbReference>
<dbReference type="Gene3D" id="3.40.630.10">
    <property type="entry name" value="Zn peptidases"/>
    <property type="match status" value="1"/>
</dbReference>
<keyword evidence="1 5" id="KW-0056">Arginine metabolism</keyword>
<evidence type="ECO:0000256" key="4">
    <source>
        <dbReference type="ARBA" id="ARBA00022833"/>
    </source>
</evidence>
<comment type="catalytic activity">
    <reaction evidence="5">
        <text>N-succinyl-L-glutamate + H2O = L-glutamate + succinate</text>
        <dbReference type="Rhea" id="RHEA:15169"/>
        <dbReference type="ChEBI" id="CHEBI:15377"/>
        <dbReference type="ChEBI" id="CHEBI:29985"/>
        <dbReference type="ChEBI" id="CHEBI:30031"/>
        <dbReference type="ChEBI" id="CHEBI:58763"/>
        <dbReference type="EC" id="3.5.1.96"/>
    </reaction>
</comment>
<evidence type="ECO:0000256" key="3">
    <source>
        <dbReference type="ARBA" id="ARBA00022801"/>
    </source>
</evidence>
<keyword evidence="3 5" id="KW-0378">Hydrolase</keyword>
<evidence type="ECO:0000313" key="10">
    <source>
        <dbReference type="Proteomes" id="UP000294963"/>
    </source>
</evidence>
<dbReference type="GO" id="GO:0019545">
    <property type="term" value="P:L-arginine catabolic process to succinate"/>
    <property type="evidence" value="ECO:0007669"/>
    <property type="project" value="UniProtKB-UniRule"/>
</dbReference>